<evidence type="ECO:0000313" key="2">
    <source>
        <dbReference type="EMBL" id="GGN76868.1"/>
    </source>
</evidence>
<keyword evidence="2" id="KW-0449">Lipoprotein</keyword>
<evidence type="ECO:0000256" key="1">
    <source>
        <dbReference type="SAM" id="SignalP"/>
    </source>
</evidence>
<dbReference type="Proteomes" id="UP000626982">
    <property type="component" value="Unassembled WGS sequence"/>
</dbReference>
<name>A0ABQ2KE81_9MICO</name>
<evidence type="ECO:0000313" key="3">
    <source>
        <dbReference type="Proteomes" id="UP000626982"/>
    </source>
</evidence>
<keyword evidence="3" id="KW-1185">Reference proteome</keyword>
<dbReference type="PROSITE" id="PS51257">
    <property type="entry name" value="PROKAR_LIPOPROTEIN"/>
    <property type="match status" value="1"/>
</dbReference>
<sequence>MSLRPSRRPTSTAARAGVAIAAALALSACAGAGAGAQPAPSVTASASEEAQPHGFVEGAAELAEPQRLLAAVDAEGAVRLLDPVTEEVVELGGVGAATHVADDGRFLAVTTPDGVALVDTGVWTVDHGDHAHYYAAEPRIVGTLDAEGPVVLRSTESTTAVLAGDAALLLDRAALGQGEIVETARLEGLAPGGFAAPLGDGAVVAAPGAVEVRDADGVVTASEPCTEPAGGIVTRVGAVVGCAEGAVLAVETEAGADLERIDLPAGTDAALRPSGLDMRPGRATAAAVAGDAGYWLLDTRERSWTLVETDEPLVRVASVDDADGHVVGIDAAGRVVVHDGAGAEIGTTDPVLADALADPVAAEALSLEVDASRAYAPLAADDAVLEIDYADGARIARTLAVPSPLHLVEAGR</sequence>
<protein>
    <submittedName>
        <fullName evidence="2">Lipoprotein</fullName>
    </submittedName>
</protein>
<keyword evidence="1" id="KW-0732">Signal</keyword>
<proteinExistence type="predicted"/>
<dbReference type="EMBL" id="BMLM01000001">
    <property type="protein sequence ID" value="GGN76868.1"/>
    <property type="molecule type" value="Genomic_DNA"/>
</dbReference>
<comment type="caution">
    <text evidence="2">The sequence shown here is derived from an EMBL/GenBank/DDBJ whole genome shotgun (WGS) entry which is preliminary data.</text>
</comment>
<dbReference type="InterPro" id="IPR011044">
    <property type="entry name" value="Quino_amine_DH_bsu"/>
</dbReference>
<feature type="signal peptide" evidence="1">
    <location>
        <begin position="1"/>
        <end position="30"/>
    </location>
</feature>
<dbReference type="SUPFAM" id="SSF50969">
    <property type="entry name" value="YVTN repeat-like/Quinoprotein amine dehydrogenase"/>
    <property type="match status" value="1"/>
</dbReference>
<accession>A0ABQ2KE81</accession>
<feature type="chain" id="PRO_5045826528" evidence="1">
    <location>
        <begin position="31"/>
        <end position="412"/>
    </location>
</feature>
<organism evidence="2 3">
    <name type="scientific">Agrococcus terreus</name>
    <dbReference type="NCBI Taxonomy" id="574649"/>
    <lineage>
        <taxon>Bacteria</taxon>
        <taxon>Bacillati</taxon>
        <taxon>Actinomycetota</taxon>
        <taxon>Actinomycetes</taxon>
        <taxon>Micrococcales</taxon>
        <taxon>Microbacteriaceae</taxon>
        <taxon>Agrococcus</taxon>
    </lineage>
</organism>
<gene>
    <name evidence="2" type="ORF">GCM10010968_00720</name>
</gene>
<reference evidence="3" key="1">
    <citation type="journal article" date="2019" name="Int. J. Syst. Evol. Microbiol.">
        <title>The Global Catalogue of Microorganisms (GCM) 10K type strain sequencing project: providing services to taxonomists for standard genome sequencing and annotation.</title>
        <authorList>
            <consortium name="The Broad Institute Genomics Platform"/>
            <consortium name="The Broad Institute Genome Sequencing Center for Infectious Disease"/>
            <person name="Wu L."/>
            <person name="Ma J."/>
        </authorList>
    </citation>
    <scope>NUCLEOTIDE SEQUENCE [LARGE SCALE GENOMIC DNA]</scope>
    <source>
        <strain evidence="3">CGMCC 1.6960</strain>
    </source>
</reference>
<dbReference type="RefSeq" id="WP_188714834.1">
    <property type="nucleotide sequence ID" value="NZ_BAABBD010000001.1"/>
</dbReference>